<comment type="caution">
    <text evidence="2">The sequence shown here is derived from an EMBL/GenBank/DDBJ whole genome shotgun (WGS) entry which is preliminary data.</text>
</comment>
<evidence type="ECO:0000313" key="2">
    <source>
        <dbReference type="EMBL" id="MCT2588396.1"/>
    </source>
</evidence>
<accession>A0ABT2JKL5</accession>
<keyword evidence="3" id="KW-1185">Reference proteome</keyword>
<protein>
    <submittedName>
        <fullName evidence="2">Uncharacterized protein</fullName>
    </submittedName>
</protein>
<feature type="compositionally biased region" description="Basic and acidic residues" evidence="1">
    <location>
        <begin position="148"/>
        <end position="157"/>
    </location>
</feature>
<gene>
    <name evidence="2" type="ORF">LHJ74_00280</name>
</gene>
<name>A0ABT2JKL5_9ACTN</name>
<dbReference type="Proteomes" id="UP001156389">
    <property type="component" value="Unassembled WGS sequence"/>
</dbReference>
<reference evidence="2 3" key="1">
    <citation type="submission" date="2021-10" db="EMBL/GenBank/DDBJ databases">
        <title>Streptomyces gossypii sp. nov., isolated from soil collected from cotton field.</title>
        <authorList>
            <person name="Ge X."/>
            <person name="Chen X."/>
            <person name="Liu W."/>
        </authorList>
    </citation>
    <scope>NUCLEOTIDE SEQUENCE [LARGE SCALE GENOMIC DNA]</scope>
    <source>
        <strain evidence="2 3">N2-109</strain>
    </source>
</reference>
<proteinExistence type="predicted"/>
<dbReference type="RefSeq" id="WP_260215302.1">
    <property type="nucleotide sequence ID" value="NZ_JAJAGO010000001.1"/>
</dbReference>
<evidence type="ECO:0000256" key="1">
    <source>
        <dbReference type="SAM" id="MobiDB-lite"/>
    </source>
</evidence>
<dbReference type="EMBL" id="JAJAGO010000001">
    <property type="protein sequence ID" value="MCT2588396.1"/>
    <property type="molecule type" value="Genomic_DNA"/>
</dbReference>
<organism evidence="2 3">
    <name type="scientific">Streptomyces gossypii</name>
    <dbReference type="NCBI Taxonomy" id="2883101"/>
    <lineage>
        <taxon>Bacteria</taxon>
        <taxon>Bacillati</taxon>
        <taxon>Actinomycetota</taxon>
        <taxon>Actinomycetes</taxon>
        <taxon>Kitasatosporales</taxon>
        <taxon>Streptomycetaceae</taxon>
        <taxon>Streptomyces</taxon>
    </lineage>
</organism>
<evidence type="ECO:0000313" key="3">
    <source>
        <dbReference type="Proteomes" id="UP001156389"/>
    </source>
</evidence>
<feature type="region of interest" description="Disordered" evidence="1">
    <location>
        <begin position="138"/>
        <end position="157"/>
    </location>
</feature>
<sequence>MTGSGWRVECIPGKPVRAGGGGCVLPLWVLRDDVSFADLDLSLPRDEAGALLAQLSRALCGPGEPRGAPEHGSVPVGVPSARGWGVVLAPGGPLLREAGGRCRLALRLCRDGVPHADLNLSLSPAEAETLHAQCSRALDCDQPPPHAPDARRMRAFP</sequence>